<gene>
    <name evidence="2" type="ORF">SEVIR_5G338400v2</name>
</gene>
<dbReference type="EMBL" id="CM016556">
    <property type="protein sequence ID" value="TKW17024.1"/>
    <property type="molecule type" value="Genomic_DNA"/>
</dbReference>
<sequence length="238" mass="26731">MCLSFDRPGVWKIVQVAGTNVNDDTLSAPLLQVRDHGVSAMRYQNWLVATVVHSLTAILYTFKEQLLAKVSDSTWTLLFRSLGPFIFLSVSLVLLIILARHYSISEAARIVIGSFCISYLLIVLTDSLCYKNTIILEIMLILLTVCMHTLRFVSQGASTKIEVIPLLVAILGVIPGISCIVTIRNELELLPPGIQHHAFKIATLVGAVFRFLDVIFMSCDPIRDMTNYFRRRLQECFI</sequence>
<dbReference type="Proteomes" id="UP000298652">
    <property type="component" value="Chromosome 5"/>
</dbReference>
<name>A0A4U6UPU0_SETVI</name>
<reference evidence="2" key="1">
    <citation type="submission" date="2019-03" db="EMBL/GenBank/DDBJ databases">
        <title>WGS assembly of Setaria viridis.</title>
        <authorList>
            <person name="Huang P."/>
            <person name="Jenkins J."/>
            <person name="Grimwood J."/>
            <person name="Barry K."/>
            <person name="Healey A."/>
            <person name="Mamidi S."/>
            <person name="Sreedasyam A."/>
            <person name="Shu S."/>
            <person name="Feldman M."/>
            <person name="Wu J."/>
            <person name="Yu Y."/>
            <person name="Chen C."/>
            <person name="Johnson J."/>
            <person name="Rokhsar D."/>
            <person name="Baxter I."/>
            <person name="Schmutz J."/>
            <person name="Brutnell T."/>
            <person name="Kellogg E."/>
        </authorList>
    </citation>
    <scope>NUCLEOTIDE SEQUENCE [LARGE SCALE GENOMIC DNA]</scope>
</reference>
<feature type="transmembrane region" description="Helical" evidence="1">
    <location>
        <begin position="164"/>
        <end position="183"/>
    </location>
</feature>
<accession>A0A4U6UPU0</accession>
<feature type="transmembrane region" description="Helical" evidence="1">
    <location>
        <begin position="134"/>
        <end position="152"/>
    </location>
</feature>
<evidence type="ECO:0000313" key="3">
    <source>
        <dbReference type="Proteomes" id="UP000298652"/>
    </source>
</evidence>
<feature type="transmembrane region" description="Helical" evidence="1">
    <location>
        <begin position="77"/>
        <end position="98"/>
    </location>
</feature>
<keyword evidence="1" id="KW-0812">Transmembrane</keyword>
<feature type="transmembrane region" description="Helical" evidence="1">
    <location>
        <begin position="43"/>
        <end position="62"/>
    </location>
</feature>
<keyword evidence="3" id="KW-1185">Reference proteome</keyword>
<feature type="transmembrane region" description="Helical" evidence="1">
    <location>
        <begin position="203"/>
        <end position="222"/>
    </location>
</feature>
<feature type="transmembrane region" description="Helical" evidence="1">
    <location>
        <begin position="110"/>
        <end position="128"/>
    </location>
</feature>
<dbReference type="Gramene" id="TKW17024">
    <property type="protein sequence ID" value="TKW17024"/>
    <property type="gene ID" value="SEVIR_5G338400v2"/>
</dbReference>
<proteinExistence type="predicted"/>
<dbReference type="OMA" id="IAFEIVH"/>
<organism evidence="2 3">
    <name type="scientific">Setaria viridis</name>
    <name type="common">Green bristlegrass</name>
    <name type="synonym">Setaria italica subsp. viridis</name>
    <dbReference type="NCBI Taxonomy" id="4556"/>
    <lineage>
        <taxon>Eukaryota</taxon>
        <taxon>Viridiplantae</taxon>
        <taxon>Streptophyta</taxon>
        <taxon>Embryophyta</taxon>
        <taxon>Tracheophyta</taxon>
        <taxon>Spermatophyta</taxon>
        <taxon>Magnoliopsida</taxon>
        <taxon>Liliopsida</taxon>
        <taxon>Poales</taxon>
        <taxon>Poaceae</taxon>
        <taxon>PACMAD clade</taxon>
        <taxon>Panicoideae</taxon>
        <taxon>Panicodae</taxon>
        <taxon>Paniceae</taxon>
        <taxon>Cenchrinae</taxon>
        <taxon>Setaria</taxon>
    </lineage>
</organism>
<evidence type="ECO:0000313" key="2">
    <source>
        <dbReference type="EMBL" id="TKW17024.1"/>
    </source>
</evidence>
<keyword evidence="1" id="KW-1133">Transmembrane helix</keyword>
<keyword evidence="1" id="KW-0472">Membrane</keyword>
<evidence type="ECO:0000256" key="1">
    <source>
        <dbReference type="SAM" id="Phobius"/>
    </source>
</evidence>
<dbReference type="AlphaFoldDB" id="A0A4U6UPU0"/>
<protein>
    <submittedName>
        <fullName evidence="2">Uncharacterized protein</fullName>
    </submittedName>
</protein>